<reference evidence="4 5" key="1">
    <citation type="journal article" date="2013" name="Genome Announc.">
        <title>Complete Genome Sequence of Glaciecola psychrophila Strain 170T.</title>
        <authorList>
            <person name="Yin J."/>
            <person name="Chen J."/>
            <person name="Liu G."/>
            <person name="Yu Y."/>
            <person name="Song L."/>
            <person name="Wang X."/>
            <person name="Qu X."/>
        </authorList>
    </citation>
    <scope>NUCLEOTIDE SEQUENCE [LARGE SCALE GENOMIC DNA]</scope>
    <source>
        <strain evidence="4 5">170</strain>
    </source>
</reference>
<dbReference type="eggNOG" id="COG4667">
    <property type="taxonomic scope" value="Bacteria"/>
</dbReference>
<dbReference type="AlphaFoldDB" id="M4S0X7"/>
<dbReference type="InterPro" id="IPR002641">
    <property type="entry name" value="PNPLA_dom"/>
</dbReference>
<keyword evidence="5" id="KW-1185">Reference proteome</keyword>
<evidence type="ECO:0000313" key="5">
    <source>
        <dbReference type="Proteomes" id="UP000011864"/>
    </source>
</evidence>
<dbReference type="PROSITE" id="PS51635">
    <property type="entry name" value="PNPLA"/>
    <property type="match status" value="1"/>
</dbReference>
<dbReference type="HOGENOM" id="CLU_1946729_0_0_6"/>
<sequence>MALIAEGGGQRGIFTAGVLDAWLENDFDPFDLFIGTSAGSQNITSFLSGQKGYAERLISELSRRKRFYQLGRGLVGDNIVDLDWYFDKTIKRCLRLRLYSGNEIIRKTRIINNRNQFTQQTSLFLKPKR</sequence>
<proteinExistence type="predicted"/>
<protein>
    <submittedName>
        <fullName evidence="4">Patatin</fullName>
    </submittedName>
</protein>
<name>M4S0X7_9ALTE</name>
<feature type="domain" description="PNPLA" evidence="3">
    <location>
        <begin position="3"/>
        <end position="129"/>
    </location>
</feature>
<dbReference type="SUPFAM" id="SSF52151">
    <property type="entry name" value="FabD/lysophospholipase-like"/>
    <property type="match status" value="1"/>
</dbReference>
<keyword evidence="1" id="KW-0443">Lipid metabolism</keyword>
<dbReference type="Gene3D" id="3.40.1090.10">
    <property type="entry name" value="Cytosolic phospholipase A2 catalytic domain"/>
    <property type="match status" value="1"/>
</dbReference>
<dbReference type="InterPro" id="IPR016035">
    <property type="entry name" value="Acyl_Trfase/lysoPLipase"/>
</dbReference>
<dbReference type="GO" id="GO:0006629">
    <property type="term" value="P:lipid metabolic process"/>
    <property type="evidence" value="ECO:0007669"/>
    <property type="project" value="UniProtKB-KW"/>
</dbReference>
<evidence type="ECO:0000256" key="1">
    <source>
        <dbReference type="ARBA" id="ARBA00023098"/>
    </source>
</evidence>
<comment type="caution">
    <text evidence="2">Lacks conserved residue(s) required for the propagation of feature annotation.</text>
</comment>
<dbReference type="STRING" id="1129794.C427_2253"/>
<organism evidence="4 5">
    <name type="scientific">Paraglaciecola psychrophila 170</name>
    <dbReference type="NCBI Taxonomy" id="1129794"/>
    <lineage>
        <taxon>Bacteria</taxon>
        <taxon>Pseudomonadati</taxon>
        <taxon>Pseudomonadota</taxon>
        <taxon>Gammaproteobacteria</taxon>
        <taxon>Alteromonadales</taxon>
        <taxon>Alteromonadaceae</taxon>
        <taxon>Paraglaciecola</taxon>
    </lineage>
</organism>
<accession>M4S0X7</accession>
<gene>
    <name evidence="4" type="ORF">C427_2253</name>
</gene>
<evidence type="ECO:0000256" key="2">
    <source>
        <dbReference type="PROSITE-ProRule" id="PRU01161"/>
    </source>
</evidence>
<feature type="short sequence motif" description="GXSXG" evidence="2">
    <location>
        <begin position="35"/>
        <end position="39"/>
    </location>
</feature>
<dbReference type="EMBL" id="CP003837">
    <property type="protein sequence ID" value="AGH44362.1"/>
    <property type="molecule type" value="Genomic_DNA"/>
</dbReference>
<evidence type="ECO:0000313" key="4">
    <source>
        <dbReference type="EMBL" id="AGH44362.1"/>
    </source>
</evidence>
<dbReference type="Proteomes" id="UP000011864">
    <property type="component" value="Chromosome"/>
</dbReference>
<dbReference type="KEGG" id="gps:C427_2253"/>
<evidence type="ECO:0000259" key="3">
    <source>
        <dbReference type="PROSITE" id="PS51635"/>
    </source>
</evidence>
<dbReference type="Pfam" id="PF01734">
    <property type="entry name" value="Patatin"/>
    <property type="match status" value="1"/>
</dbReference>
<feature type="short sequence motif" description="GXGXXG" evidence="2">
    <location>
        <begin position="7"/>
        <end position="12"/>
    </location>
</feature>